<accession>A0ABY6N2B3</accession>
<feature type="transmembrane region" description="Helical" evidence="1">
    <location>
        <begin position="114"/>
        <end position="131"/>
    </location>
</feature>
<evidence type="ECO:0000259" key="2">
    <source>
        <dbReference type="Pfam" id="PF05232"/>
    </source>
</evidence>
<feature type="transmembrane region" description="Helical" evidence="1">
    <location>
        <begin position="12"/>
        <end position="33"/>
    </location>
</feature>
<keyword evidence="4" id="KW-1185">Reference proteome</keyword>
<reference evidence="3" key="1">
    <citation type="submission" date="2022-06" db="EMBL/GenBank/DDBJ databases">
        <title>Alkalimarinus sp. nov., isolated from gut of a Alitta virens.</title>
        <authorList>
            <person name="Yang A.I."/>
            <person name="Shin N.-R."/>
        </authorList>
    </citation>
    <scope>NUCLEOTIDE SEQUENCE</scope>
    <source>
        <strain evidence="3">A2M4</strain>
    </source>
</reference>
<organism evidence="3 4">
    <name type="scientific">Alkalimarinus alittae</name>
    <dbReference type="NCBI Taxonomy" id="2961619"/>
    <lineage>
        <taxon>Bacteria</taxon>
        <taxon>Pseudomonadati</taxon>
        <taxon>Pseudomonadota</taxon>
        <taxon>Gammaproteobacteria</taxon>
        <taxon>Alteromonadales</taxon>
        <taxon>Alteromonadaceae</taxon>
        <taxon>Alkalimarinus</taxon>
    </lineage>
</organism>
<name>A0ABY6N2B3_9ALTE</name>
<feature type="domain" description="Chlorhexidine efflux transporter" evidence="2">
    <location>
        <begin position="8"/>
        <end position="68"/>
    </location>
</feature>
<dbReference type="NCBIfam" id="NF033664">
    <property type="entry name" value="PACE_transport"/>
    <property type="match status" value="1"/>
</dbReference>
<proteinExistence type="predicted"/>
<keyword evidence="1" id="KW-0472">Membrane</keyword>
<dbReference type="InterPro" id="IPR058208">
    <property type="entry name" value="PACE"/>
</dbReference>
<gene>
    <name evidence="3" type="ORF">NKI27_19220</name>
</gene>
<protein>
    <submittedName>
        <fullName evidence="3">PACE efflux transporter</fullName>
    </submittedName>
</protein>
<dbReference type="Pfam" id="PF05232">
    <property type="entry name" value="BTP"/>
    <property type="match status" value="2"/>
</dbReference>
<feature type="domain" description="Chlorhexidine efflux transporter" evidence="2">
    <location>
        <begin position="74"/>
        <end position="136"/>
    </location>
</feature>
<dbReference type="RefSeq" id="WP_265047638.1">
    <property type="nucleotide sequence ID" value="NZ_CP100390.1"/>
</dbReference>
<keyword evidence="1" id="KW-1133">Transmembrane helix</keyword>
<keyword evidence="1" id="KW-0812">Transmembrane</keyword>
<evidence type="ECO:0000313" key="3">
    <source>
        <dbReference type="EMBL" id="UZE96152.1"/>
    </source>
</evidence>
<evidence type="ECO:0000256" key="1">
    <source>
        <dbReference type="SAM" id="Phobius"/>
    </source>
</evidence>
<dbReference type="Proteomes" id="UP001163739">
    <property type="component" value="Chromosome"/>
</dbReference>
<feature type="transmembrane region" description="Helical" evidence="1">
    <location>
        <begin position="39"/>
        <end position="59"/>
    </location>
</feature>
<dbReference type="EMBL" id="CP100390">
    <property type="protein sequence ID" value="UZE96152.1"/>
    <property type="molecule type" value="Genomic_DNA"/>
</dbReference>
<sequence>MLNINPKRRRVLQAILYEAFAIAFVGPLLSLVFDKPASSTIGLAFVLSSIALGWNYVFNSLFERWESRQVIRGRSLSRRLLHGIGFEGGLVIILIPIMAFWLDITLLNAFLTNLSLLAFFFFYAIAFTWAFDRVFGLPASAGKQQATNQPLNNE</sequence>
<dbReference type="InterPro" id="IPR007896">
    <property type="entry name" value="BTP_bacteria"/>
</dbReference>
<feature type="transmembrane region" description="Helical" evidence="1">
    <location>
        <begin position="80"/>
        <end position="102"/>
    </location>
</feature>
<evidence type="ECO:0000313" key="4">
    <source>
        <dbReference type="Proteomes" id="UP001163739"/>
    </source>
</evidence>